<comment type="caution">
    <text evidence="1">The sequence shown here is derived from an EMBL/GenBank/DDBJ whole genome shotgun (WGS) entry which is preliminary data.</text>
</comment>
<evidence type="ECO:0000313" key="1">
    <source>
        <dbReference type="EMBL" id="KAJ2884865.1"/>
    </source>
</evidence>
<protein>
    <submittedName>
        <fullName evidence="1">Uncharacterized protein</fullName>
    </submittedName>
</protein>
<organism evidence="1 2">
    <name type="scientific">Coemansia aciculifera</name>
    <dbReference type="NCBI Taxonomy" id="417176"/>
    <lineage>
        <taxon>Eukaryota</taxon>
        <taxon>Fungi</taxon>
        <taxon>Fungi incertae sedis</taxon>
        <taxon>Zoopagomycota</taxon>
        <taxon>Kickxellomycotina</taxon>
        <taxon>Kickxellomycetes</taxon>
        <taxon>Kickxellales</taxon>
        <taxon>Kickxellaceae</taxon>
        <taxon>Coemansia</taxon>
    </lineage>
</organism>
<name>A0ACC1LWN3_9FUNG</name>
<dbReference type="EMBL" id="JANBVB010002478">
    <property type="protein sequence ID" value="KAJ2884865.1"/>
    <property type="molecule type" value="Genomic_DNA"/>
</dbReference>
<proteinExistence type="predicted"/>
<sequence length="114" mass="13186">MDPLFLLLRMDGQVEVTNKQFQRHKQFTRELSMMMYGFGDSMSPLPESVDVLEDILVDYINNMCVQAAKVSGRRGKVVVDDFKFVLRKDTKKLARVEELLAMNKEIEVARAMIQ</sequence>
<gene>
    <name evidence="1" type="ORF">IWW38_005379</name>
</gene>
<evidence type="ECO:0000313" key="2">
    <source>
        <dbReference type="Proteomes" id="UP001139981"/>
    </source>
</evidence>
<keyword evidence="2" id="KW-1185">Reference proteome</keyword>
<accession>A0ACC1LWN3</accession>
<dbReference type="Proteomes" id="UP001139981">
    <property type="component" value="Unassembled WGS sequence"/>
</dbReference>
<reference evidence="1" key="1">
    <citation type="submission" date="2022-07" db="EMBL/GenBank/DDBJ databases">
        <title>Phylogenomic reconstructions and comparative analyses of Kickxellomycotina fungi.</title>
        <authorList>
            <person name="Reynolds N.K."/>
            <person name="Stajich J.E."/>
            <person name="Barry K."/>
            <person name="Grigoriev I.V."/>
            <person name="Crous P."/>
            <person name="Smith M.E."/>
        </authorList>
    </citation>
    <scope>NUCLEOTIDE SEQUENCE</scope>
    <source>
        <strain evidence="1">CBS 190363</strain>
    </source>
</reference>